<dbReference type="NCBIfam" id="TIGR01737">
    <property type="entry name" value="FGAM_synth_I"/>
    <property type="match status" value="1"/>
</dbReference>
<dbReference type="OrthoDB" id="9804441at2"/>
<gene>
    <name evidence="8" type="primary">purQ</name>
    <name evidence="9" type="ordered locus">Desru_1280</name>
</gene>
<keyword evidence="6 8" id="KW-0067">ATP-binding</keyword>
<dbReference type="InterPro" id="IPR010075">
    <property type="entry name" value="PRibForGlyAmidine_synth_PurQ"/>
</dbReference>
<dbReference type="FunFam" id="3.40.50.880:FF:000019">
    <property type="entry name" value="Phosphoribosylformylglycinamidine synthase subunit PurQ"/>
    <property type="match status" value="1"/>
</dbReference>
<evidence type="ECO:0000256" key="3">
    <source>
        <dbReference type="ARBA" id="ARBA00022741"/>
    </source>
</evidence>
<keyword evidence="2 8" id="KW-0436">Ligase</keyword>
<dbReference type="Gene3D" id="3.40.50.880">
    <property type="match status" value="1"/>
</dbReference>
<keyword evidence="5 8" id="KW-0378">Hydrolase</keyword>
<comment type="subcellular location">
    <subcellularLocation>
        <location evidence="8">Cytoplasm</location>
    </subcellularLocation>
</comment>
<comment type="pathway">
    <text evidence="8">Purine metabolism; IMP biosynthesis via de novo pathway; 5-amino-1-(5-phospho-D-ribosyl)imidazole from N(2)-formyl-N(1)-(5-phospho-D-ribosyl)glycinamide: step 1/2.</text>
</comment>
<comment type="function">
    <text evidence="8">Part of the phosphoribosylformylglycinamidine synthase complex involved in the purines biosynthetic pathway. Catalyzes the ATP-dependent conversion of formylglycinamide ribonucleotide (FGAR) and glutamine to yield formylglycinamidine ribonucleotide (FGAM) and glutamate. The FGAM synthase complex is composed of three subunits. PurQ produces an ammonia molecule by converting glutamine to glutamate. PurL transfers the ammonia molecule to FGAR to form FGAM in an ATP-dependent manner. PurS interacts with PurQ and PurL and is thought to assist in the transfer of the ammonia molecule from PurQ to PurL.</text>
</comment>
<dbReference type="PANTHER" id="PTHR47552:SF1">
    <property type="entry name" value="PHOSPHORIBOSYLFORMYLGLYCINAMIDINE SYNTHASE SUBUNIT PURQ"/>
    <property type="match status" value="1"/>
</dbReference>
<evidence type="ECO:0000256" key="1">
    <source>
        <dbReference type="ARBA" id="ARBA00022490"/>
    </source>
</evidence>
<accession>F6DNV9</accession>
<comment type="subunit">
    <text evidence="8">Part of the FGAM synthase complex composed of 1 PurL, 1 PurQ and 2 PurS subunits.</text>
</comment>
<dbReference type="EC" id="3.5.1.2" evidence="8"/>
<comment type="catalytic activity">
    <reaction evidence="8">
        <text>N(2)-formyl-N(1)-(5-phospho-beta-D-ribosyl)glycinamide + L-glutamine + ATP + H2O = 2-formamido-N(1)-(5-O-phospho-beta-D-ribosyl)acetamidine + L-glutamate + ADP + phosphate + H(+)</text>
        <dbReference type="Rhea" id="RHEA:17129"/>
        <dbReference type="ChEBI" id="CHEBI:15377"/>
        <dbReference type="ChEBI" id="CHEBI:15378"/>
        <dbReference type="ChEBI" id="CHEBI:29985"/>
        <dbReference type="ChEBI" id="CHEBI:30616"/>
        <dbReference type="ChEBI" id="CHEBI:43474"/>
        <dbReference type="ChEBI" id="CHEBI:58359"/>
        <dbReference type="ChEBI" id="CHEBI:147286"/>
        <dbReference type="ChEBI" id="CHEBI:147287"/>
        <dbReference type="ChEBI" id="CHEBI:456216"/>
        <dbReference type="EC" id="6.3.5.3"/>
    </reaction>
</comment>
<keyword evidence="3 8" id="KW-0547">Nucleotide-binding</keyword>
<evidence type="ECO:0000256" key="7">
    <source>
        <dbReference type="ARBA" id="ARBA00022962"/>
    </source>
</evidence>
<feature type="active site" evidence="8">
    <location>
        <position position="203"/>
    </location>
</feature>
<reference evidence="10" key="1">
    <citation type="submission" date="2011-05" db="EMBL/GenBank/DDBJ databases">
        <title>Complete sequence of Desulfotomaculum ruminis DSM 2154.</title>
        <authorList>
            <person name="Lucas S."/>
            <person name="Copeland A."/>
            <person name="Lapidus A."/>
            <person name="Cheng J.-F."/>
            <person name="Goodwin L."/>
            <person name="Pitluck S."/>
            <person name="Lu M."/>
            <person name="Detter J.C."/>
            <person name="Han C."/>
            <person name="Tapia R."/>
            <person name="Land M."/>
            <person name="Hauser L."/>
            <person name="Kyrpides N."/>
            <person name="Ivanova N."/>
            <person name="Mikhailova N."/>
            <person name="Pagani I."/>
            <person name="Stams A.J.M."/>
            <person name="Plugge C.M."/>
            <person name="Muyzer G."/>
            <person name="Kuever J."/>
            <person name="Parshina S.N."/>
            <person name="Ivanova A.E."/>
            <person name="Nazina T.N."/>
            <person name="Brambilla E."/>
            <person name="Spring S."/>
            <person name="Klenk H.-P."/>
            <person name="Woyke T."/>
        </authorList>
    </citation>
    <scope>NUCLEOTIDE SEQUENCE [LARGE SCALE GENOMIC DNA]</scope>
    <source>
        <strain evidence="10">ATCC 23193 / DSM 2154 / NCIB 8452 / DL</strain>
    </source>
</reference>
<keyword evidence="7 8" id="KW-0315">Glutamine amidotransferase</keyword>
<evidence type="ECO:0000313" key="9">
    <source>
        <dbReference type="EMBL" id="AEG59554.1"/>
    </source>
</evidence>
<comment type="catalytic activity">
    <reaction evidence="8">
        <text>L-glutamine + H2O = L-glutamate + NH4(+)</text>
        <dbReference type="Rhea" id="RHEA:15889"/>
        <dbReference type="ChEBI" id="CHEBI:15377"/>
        <dbReference type="ChEBI" id="CHEBI:28938"/>
        <dbReference type="ChEBI" id="CHEBI:29985"/>
        <dbReference type="ChEBI" id="CHEBI:58359"/>
        <dbReference type="EC" id="3.5.1.2"/>
    </reaction>
</comment>
<dbReference type="eggNOG" id="COG0047">
    <property type="taxonomic scope" value="Bacteria"/>
</dbReference>
<dbReference type="GO" id="GO:0005737">
    <property type="term" value="C:cytoplasm"/>
    <property type="evidence" value="ECO:0007669"/>
    <property type="project" value="UniProtKB-SubCell"/>
</dbReference>
<dbReference type="GO" id="GO:0004642">
    <property type="term" value="F:phosphoribosylformylglycinamidine synthase activity"/>
    <property type="evidence" value="ECO:0007669"/>
    <property type="project" value="UniProtKB-UniRule"/>
</dbReference>
<dbReference type="GO" id="GO:0005524">
    <property type="term" value="F:ATP binding"/>
    <property type="evidence" value="ECO:0007669"/>
    <property type="project" value="UniProtKB-KW"/>
</dbReference>
<dbReference type="STRING" id="696281.Desru_1280"/>
<protein>
    <recommendedName>
        <fullName evidence="8">Phosphoribosylformylglycinamidine synthase subunit PurQ</fullName>
        <shortName evidence="8">FGAM synthase</shortName>
        <ecNumber evidence="8">6.3.5.3</ecNumber>
    </recommendedName>
    <alternativeName>
        <fullName evidence="8">Formylglycinamide ribonucleotide amidotransferase subunit I</fullName>
        <shortName evidence="8">FGAR amidotransferase I</shortName>
        <shortName evidence="8">FGAR-AT I</shortName>
    </alternativeName>
    <alternativeName>
        <fullName evidence="8">Glutaminase PurQ</fullName>
        <ecNumber evidence="8">3.5.1.2</ecNumber>
    </alternativeName>
    <alternativeName>
        <fullName evidence="8">Phosphoribosylformylglycinamidine synthase subunit I</fullName>
    </alternativeName>
</protein>
<keyword evidence="4 8" id="KW-0658">Purine biosynthesis</keyword>
<feature type="active site" description="Nucleophile" evidence="8">
    <location>
        <position position="86"/>
    </location>
</feature>
<dbReference type="HOGENOM" id="CLU_001031_3_1_9"/>
<dbReference type="Pfam" id="PF13507">
    <property type="entry name" value="GATase_5"/>
    <property type="match status" value="1"/>
</dbReference>
<dbReference type="HAMAP" id="MF_00421">
    <property type="entry name" value="PurQ"/>
    <property type="match status" value="1"/>
</dbReference>
<dbReference type="Proteomes" id="UP000009234">
    <property type="component" value="Chromosome"/>
</dbReference>
<sequence>MKFGVVVFPGSNCDADCLHAVKTVTGQPAEYIWHKSGSVEGFDCIILPGGFSYGDYLRCGAVARFSPVMTPVIEFAKKGGLVIGICNGFQVLTEAGLLPGALHRNKELQFLCHDVFLRVENASLPFTCTAREGEVIKVPIAHGEGNYFADAETLQQLEENKQVVFRYCDAQGEVTPEVNPNGSANHIAGICNQQGNVLGMMPHPERCAEKDLGNTDGQLIFKSLLDFWQRRCG</sequence>
<evidence type="ECO:0000256" key="4">
    <source>
        <dbReference type="ARBA" id="ARBA00022755"/>
    </source>
</evidence>
<evidence type="ECO:0000256" key="8">
    <source>
        <dbReference type="HAMAP-Rule" id="MF_00421"/>
    </source>
</evidence>
<evidence type="ECO:0000313" key="10">
    <source>
        <dbReference type="Proteomes" id="UP000009234"/>
    </source>
</evidence>
<dbReference type="PIRSF" id="PIRSF001586">
    <property type="entry name" value="FGAM_synth_I"/>
    <property type="match status" value="1"/>
</dbReference>
<reference evidence="9 10" key="2">
    <citation type="journal article" date="2012" name="Stand. Genomic Sci.">
        <title>Complete genome sequence of the sulfate-reducing firmicute Desulfotomaculum ruminis type strain (DL(T)).</title>
        <authorList>
            <person name="Spring S."/>
            <person name="Visser M."/>
            <person name="Lu M."/>
            <person name="Copeland A."/>
            <person name="Lapidus A."/>
            <person name="Lucas S."/>
            <person name="Cheng J.F."/>
            <person name="Han C."/>
            <person name="Tapia R."/>
            <person name="Goodwin L.A."/>
            <person name="Pitluck S."/>
            <person name="Ivanova N."/>
            <person name="Land M."/>
            <person name="Hauser L."/>
            <person name="Larimer F."/>
            <person name="Rohde M."/>
            <person name="Goker M."/>
            <person name="Detter J.C."/>
            <person name="Kyrpides N.C."/>
            <person name="Woyke T."/>
            <person name="Schaap P.J."/>
            <person name="Plugge C.M."/>
            <person name="Muyzer G."/>
            <person name="Kuever J."/>
            <person name="Pereira I.A."/>
            <person name="Parshina S.N."/>
            <person name="Bernier-Latmani R."/>
            <person name="Stams A.J."/>
            <person name="Klenk H.P."/>
        </authorList>
    </citation>
    <scope>NUCLEOTIDE SEQUENCE [LARGE SCALE GENOMIC DNA]</scope>
    <source>
        <strain evidence="10">ATCC 23193 / DSM 2154 / NCIB 8452 / DL</strain>
    </source>
</reference>
<dbReference type="GO" id="GO:0004359">
    <property type="term" value="F:glutaminase activity"/>
    <property type="evidence" value="ECO:0007669"/>
    <property type="project" value="UniProtKB-EC"/>
</dbReference>
<dbReference type="NCBIfam" id="NF002957">
    <property type="entry name" value="PRK03619.1"/>
    <property type="match status" value="1"/>
</dbReference>
<dbReference type="SUPFAM" id="SSF52317">
    <property type="entry name" value="Class I glutamine amidotransferase-like"/>
    <property type="match status" value="1"/>
</dbReference>
<keyword evidence="1 8" id="KW-0963">Cytoplasm</keyword>
<dbReference type="AlphaFoldDB" id="F6DNV9"/>
<dbReference type="KEGG" id="dru:Desru_1280"/>
<dbReference type="PROSITE" id="PS51273">
    <property type="entry name" value="GATASE_TYPE_1"/>
    <property type="match status" value="1"/>
</dbReference>
<dbReference type="GO" id="GO:0006189">
    <property type="term" value="P:'de novo' IMP biosynthetic process"/>
    <property type="evidence" value="ECO:0007669"/>
    <property type="project" value="UniProtKB-UniRule"/>
</dbReference>
<dbReference type="RefSeq" id="WP_013841325.1">
    <property type="nucleotide sequence ID" value="NC_015589.1"/>
</dbReference>
<dbReference type="EMBL" id="CP002780">
    <property type="protein sequence ID" value="AEG59554.1"/>
    <property type="molecule type" value="Genomic_DNA"/>
</dbReference>
<dbReference type="UniPathway" id="UPA00074">
    <property type="reaction ID" value="UER00128"/>
</dbReference>
<dbReference type="EC" id="6.3.5.3" evidence="8"/>
<dbReference type="PANTHER" id="PTHR47552">
    <property type="entry name" value="PHOSPHORIBOSYLFORMYLGLYCINAMIDINE SYNTHASE SUBUNIT PURQ"/>
    <property type="match status" value="1"/>
</dbReference>
<dbReference type="SMART" id="SM01211">
    <property type="entry name" value="GATase_5"/>
    <property type="match status" value="1"/>
</dbReference>
<evidence type="ECO:0000256" key="6">
    <source>
        <dbReference type="ARBA" id="ARBA00022840"/>
    </source>
</evidence>
<dbReference type="InterPro" id="IPR029062">
    <property type="entry name" value="Class_I_gatase-like"/>
</dbReference>
<evidence type="ECO:0000256" key="2">
    <source>
        <dbReference type="ARBA" id="ARBA00022598"/>
    </source>
</evidence>
<keyword evidence="10" id="KW-1185">Reference proteome</keyword>
<name>F6DNV9_DESRL</name>
<organism evidence="9 10">
    <name type="scientific">Desulforamulus ruminis (strain ATCC 23193 / DSM 2154 / NCIMB 8452 / DL)</name>
    <name type="common">Desulfotomaculum ruminis</name>
    <dbReference type="NCBI Taxonomy" id="696281"/>
    <lineage>
        <taxon>Bacteria</taxon>
        <taxon>Bacillati</taxon>
        <taxon>Bacillota</taxon>
        <taxon>Clostridia</taxon>
        <taxon>Eubacteriales</taxon>
        <taxon>Peptococcaceae</taxon>
        <taxon>Desulforamulus</taxon>
    </lineage>
</organism>
<feature type="active site" evidence="8">
    <location>
        <position position="205"/>
    </location>
</feature>
<evidence type="ECO:0000256" key="5">
    <source>
        <dbReference type="ARBA" id="ARBA00022801"/>
    </source>
</evidence>
<proteinExistence type="inferred from homology"/>
<dbReference type="CDD" id="cd01740">
    <property type="entry name" value="GATase1_FGAR_AT"/>
    <property type="match status" value="1"/>
</dbReference>